<dbReference type="CDD" id="cd03230">
    <property type="entry name" value="ABC_DR_subfamily_A"/>
    <property type="match status" value="1"/>
</dbReference>
<dbReference type="PANTHER" id="PTHR43038:SF3">
    <property type="entry name" value="ABC TRANSPORTER G FAMILY MEMBER 20 ISOFORM X1"/>
    <property type="match status" value="1"/>
</dbReference>
<dbReference type="Pfam" id="PF00005">
    <property type="entry name" value="ABC_tran"/>
    <property type="match status" value="1"/>
</dbReference>
<evidence type="ECO:0000256" key="1">
    <source>
        <dbReference type="ARBA" id="ARBA00022741"/>
    </source>
</evidence>
<proteinExistence type="predicted"/>
<protein>
    <submittedName>
        <fullName evidence="4">ABC transporter ATP-binding protein</fullName>
    </submittedName>
</protein>
<dbReference type="PROSITE" id="PS50893">
    <property type="entry name" value="ABC_TRANSPORTER_2"/>
    <property type="match status" value="1"/>
</dbReference>
<dbReference type="EMBL" id="JACLAX010000003">
    <property type="protein sequence ID" value="MBC2668478.1"/>
    <property type="molecule type" value="Genomic_DNA"/>
</dbReference>
<dbReference type="SUPFAM" id="SSF52540">
    <property type="entry name" value="P-loop containing nucleoside triphosphate hydrolases"/>
    <property type="match status" value="1"/>
</dbReference>
<accession>A0A7X1FWU7</accession>
<dbReference type="PROSITE" id="PS00211">
    <property type="entry name" value="ABC_TRANSPORTER_1"/>
    <property type="match status" value="1"/>
</dbReference>
<dbReference type="GO" id="GO:0016887">
    <property type="term" value="F:ATP hydrolysis activity"/>
    <property type="evidence" value="ECO:0007669"/>
    <property type="project" value="InterPro"/>
</dbReference>
<reference evidence="4 5" key="1">
    <citation type="submission" date="2020-08" db="EMBL/GenBank/DDBJ databases">
        <title>The genome sequence of type strain Novosphingobium piscinae KCTC 42194.</title>
        <authorList>
            <person name="Liu Y."/>
        </authorList>
    </citation>
    <scope>NUCLEOTIDE SEQUENCE [LARGE SCALE GENOMIC DNA]</scope>
    <source>
        <strain evidence="4 5">KCTC 42194</strain>
    </source>
</reference>
<sequence length="236" mass="24596">MAEPLVEVRGLAKAFGGREVVCDVTIRLVAGDLLGLVGANGGGKTTTLRMLAGLVTPDTGSGTVLGAAIRAGRIDRRRIGYMSQRLALYPELTVIENLHFHGQVHGLPRTAAGDALTRFGLEAVTAQRFGTLSGGWARRVQFAASVLHAPPLLLLDEPTAGLDAVTRAALWGWIMQFAGTGSAVVVSTHDLAEAERLPQIMLYHDGRASARTTPAAMIGAAGATSLEAAVLARAQA</sequence>
<keyword evidence="1" id="KW-0547">Nucleotide-binding</keyword>
<dbReference type="InterPro" id="IPR003593">
    <property type="entry name" value="AAA+_ATPase"/>
</dbReference>
<dbReference type="InterPro" id="IPR027417">
    <property type="entry name" value="P-loop_NTPase"/>
</dbReference>
<gene>
    <name evidence="4" type="ORF">H7F53_04900</name>
</gene>
<dbReference type="Proteomes" id="UP000551327">
    <property type="component" value="Unassembled WGS sequence"/>
</dbReference>
<dbReference type="GO" id="GO:0005524">
    <property type="term" value="F:ATP binding"/>
    <property type="evidence" value="ECO:0007669"/>
    <property type="project" value="UniProtKB-KW"/>
</dbReference>
<evidence type="ECO:0000259" key="3">
    <source>
        <dbReference type="PROSITE" id="PS50893"/>
    </source>
</evidence>
<keyword evidence="5" id="KW-1185">Reference proteome</keyword>
<evidence type="ECO:0000313" key="5">
    <source>
        <dbReference type="Proteomes" id="UP000551327"/>
    </source>
</evidence>
<evidence type="ECO:0000256" key="2">
    <source>
        <dbReference type="ARBA" id="ARBA00022840"/>
    </source>
</evidence>
<dbReference type="InterPro" id="IPR017871">
    <property type="entry name" value="ABC_transporter-like_CS"/>
</dbReference>
<name>A0A7X1FWU7_9SPHN</name>
<dbReference type="PANTHER" id="PTHR43038">
    <property type="entry name" value="ATP-BINDING CASSETTE, SUB-FAMILY H, MEMBER 1"/>
    <property type="match status" value="1"/>
</dbReference>
<evidence type="ECO:0000313" key="4">
    <source>
        <dbReference type="EMBL" id="MBC2668478.1"/>
    </source>
</evidence>
<keyword evidence="2 4" id="KW-0067">ATP-binding</keyword>
<dbReference type="AlphaFoldDB" id="A0A7X1FWU7"/>
<dbReference type="InterPro" id="IPR003439">
    <property type="entry name" value="ABC_transporter-like_ATP-bd"/>
</dbReference>
<dbReference type="SMART" id="SM00382">
    <property type="entry name" value="AAA"/>
    <property type="match status" value="1"/>
</dbReference>
<comment type="caution">
    <text evidence="4">The sequence shown here is derived from an EMBL/GenBank/DDBJ whole genome shotgun (WGS) entry which is preliminary data.</text>
</comment>
<organism evidence="4 5">
    <name type="scientific">Novosphingobium piscinae</name>
    <dbReference type="NCBI Taxonomy" id="1507448"/>
    <lineage>
        <taxon>Bacteria</taxon>
        <taxon>Pseudomonadati</taxon>
        <taxon>Pseudomonadota</taxon>
        <taxon>Alphaproteobacteria</taxon>
        <taxon>Sphingomonadales</taxon>
        <taxon>Sphingomonadaceae</taxon>
        <taxon>Novosphingobium</taxon>
    </lineage>
</organism>
<dbReference type="Gene3D" id="3.40.50.300">
    <property type="entry name" value="P-loop containing nucleotide triphosphate hydrolases"/>
    <property type="match status" value="1"/>
</dbReference>
<feature type="domain" description="ABC transporter" evidence="3">
    <location>
        <begin position="6"/>
        <end position="230"/>
    </location>
</feature>